<dbReference type="AlphaFoldDB" id="A0A2C9UFV0"/>
<accession>A0A2C9UFV0</accession>
<proteinExistence type="predicted"/>
<reference evidence="1" key="1">
    <citation type="submission" date="2016-02" db="EMBL/GenBank/DDBJ databases">
        <title>WGS assembly of Manihot esculenta.</title>
        <authorList>
            <person name="Bredeson J.V."/>
            <person name="Prochnik S.E."/>
            <person name="Lyons J.B."/>
            <person name="Schmutz J."/>
            <person name="Grimwood J."/>
            <person name="Vrebalov J."/>
            <person name="Bart R.S."/>
            <person name="Amuge T."/>
            <person name="Ferguson M.E."/>
            <person name="Green R."/>
            <person name="Putnam N."/>
            <person name="Stites J."/>
            <person name="Rounsley S."/>
            <person name="Rokhsar D.S."/>
        </authorList>
    </citation>
    <scope>NUCLEOTIDE SEQUENCE [LARGE SCALE GENOMIC DNA]</scope>
    <source>
        <tissue evidence="1">Leaf</tissue>
    </source>
</reference>
<organism evidence="1">
    <name type="scientific">Manihot esculenta</name>
    <name type="common">Cassava</name>
    <name type="synonym">Jatropha manihot</name>
    <dbReference type="NCBI Taxonomy" id="3983"/>
    <lineage>
        <taxon>Eukaryota</taxon>
        <taxon>Viridiplantae</taxon>
        <taxon>Streptophyta</taxon>
        <taxon>Embryophyta</taxon>
        <taxon>Tracheophyta</taxon>
        <taxon>Spermatophyta</taxon>
        <taxon>Magnoliopsida</taxon>
        <taxon>eudicotyledons</taxon>
        <taxon>Gunneridae</taxon>
        <taxon>Pentapetalae</taxon>
        <taxon>rosids</taxon>
        <taxon>fabids</taxon>
        <taxon>Malpighiales</taxon>
        <taxon>Euphorbiaceae</taxon>
        <taxon>Crotonoideae</taxon>
        <taxon>Manihoteae</taxon>
        <taxon>Manihot</taxon>
    </lineage>
</organism>
<evidence type="ECO:0000313" key="1">
    <source>
        <dbReference type="EMBL" id="OAY29280.1"/>
    </source>
</evidence>
<protein>
    <submittedName>
        <fullName evidence="1">Uncharacterized protein</fullName>
    </submittedName>
</protein>
<gene>
    <name evidence="1" type="ORF">MANES_15G132900</name>
</gene>
<sequence>MWHVNSVDGETMTLQDTSCPPHFFNFVPSTCVFPSWVIE</sequence>
<dbReference type="EMBL" id="CM004401">
    <property type="protein sequence ID" value="OAY29280.1"/>
    <property type="molecule type" value="Genomic_DNA"/>
</dbReference>
<name>A0A2C9UFV0_MANES</name>